<keyword evidence="4 7" id="KW-0812">Transmembrane</keyword>
<evidence type="ECO:0000256" key="2">
    <source>
        <dbReference type="ARBA" id="ARBA00006386"/>
    </source>
</evidence>
<evidence type="ECO:0000256" key="7">
    <source>
        <dbReference type="SAM" id="Phobius"/>
    </source>
</evidence>
<evidence type="ECO:0000256" key="3">
    <source>
        <dbReference type="ARBA" id="ARBA00022475"/>
    </source>
</evidence>
<dbReference type="InterPro" id="IPR005524">
    <property type="entry name" value="DUF318"/>
</dbReference>
<dbReference type="AlphaFoldDB" id="A0A9D1T354"/>
<feature type="transmembrane region" description="Helical" evidence="7">
    <location>
        <begin position="7"/>
        <end position="32"/>
    </location>
</feature>
<reference evidence="8" key="2">
    <citation type="journal article" date="2021" name="PeerJ">
        <title>Extensive microbial diversity within the chicken gut microbiome revealed by metagenomics and culture.</title>
        <authorList>
            <person name="Gilroy R."/>
            <person name="Ravi A."/>
            <person name="Getino M."/>
            <person name="Pursley I."/>
            <person name="Horton D.L."/>
            <person name="Alikhan N.F."/>
            <person name="Baker D."/>
            <person name="Gharbi K."/>
            <person name="Hall N."/>
            <person name="Watson M."/>
            <person name="Adriaenssens E.M."/>
            <person name="Foster-Nyarko E."/>
            <person name="Jarju S."/>
            <person name="Secka A."/>
            <person name="Antonio M."/>
            <person name="Oren A."/>
            <person name="Chaudhuri R.R."/>
            <person name="La Ragione R."/>
            <person name="Hildebrand F."/>
            <person name="Pallen M.J."/>
        </authorList>
    </citation>
    <scope>NUCLEOTIDE SEQUENCE</scope>
    <source>
        <strain evidence="8">35461</strain>
    </source>
</reference>
<comment type="similarity">
    <text evidence="2">Belongs to the UPF0718 family.</text>
</comment>
<proteinExistence type="inferred from homology"/>
<evidence type="ECO:0000256" key="1">
    <source>
        <dbReference type="ARBA" id="ARBA00004651"/>
    </source>
</evidence>
<feature type="transmembrane region" description="Helical" evidence="7">
    <location>
        <begin position="38"/>
        <end position="58"/>
    </location>
</feature>
<evidence type="ECO:0000313" key="9">
    <source>
        <dbReference type="Proteomes" id="UP000886845"/>
    </source>
</evidence>
<evidence type="ECO:0000256" key="4">
    <source>
        <dbReference type="ARBA" id="ARBA00022692"/>
    </source>
</evidence>
<keyword evidence="3" id="KW-1003">Cell membrane</keyword>
<dbReference type="Pfam" id="PF03773">
    <property type="entry name" value="ArsP_1"/>
    <property type="match status" value="1"/>
</dbReference>
<dbReference type="Proteomes" id="UP000886845">
    <property type="component" value="Unassembled WGS sequence"/>
</dbReference>
<evidence type="ECO:0000313" key="8">
    <source>
        <dbReference type="EMBL" id="HIV08968.1"/>
    </source>
</evidence>
<feature type="transmembrane region" description="Helical" evidence="7">
    <location>
        <begin position="65"/>
        <end position="84"/>
    </location>
</feature>
<dbReference type="InterPro" id="IPR052923">
    <property type="entry name" value="UPF0718"/>
</dbReference>
<keyword evidence="6 7" id="KW-0472">Membrane</keyword>
<feature type="non-terminal residue" evidence="8">
    <location>
        <position position="1"/>
    </location>
</feature>
<dbReference type="PANTHER" id="PTHR34184:SF4">
    <property type="entry name" value="UPF0718 PROTEIN YCGR"/>
    <property type="match status" value="1"/>
</dbReference>
<dbReference type="GO" id="GO:0005886">
    <property type="term" value="C:plasma membrane"/>
    <property type="evidence" value="ECO:0007669"/>
    <property type="project" value="UniProtKB-SubCell"/>
</dbReference>
<gene>
    <name evidence="8" type="ORF">IAC79_02495</name>
</gene>
<reference evidence="8" key="1">
    <citation type="submission" date="2020-10" db="EMBL/GenBank/DDBJ databases">
        <authorList>
            <person name="Gilroy R."/>
        </authorList>
    </citation>
    <scope>NUCLEOTIDE SEQUENCE</scope>
    <source>
        <strain evidence="8">35461</strain>
    </source>
</reference>
<comment type="caution">
    <text evidence="8">The sequence shown here is derived from an EMBL/GenBank/DDBJ whole genome shotgun (WGS) entry which is preliminary data.</text>
</comment>
<dbReference type="PANTHER" id="PTHR34184">
    <property type="entry name" value="UPF0718 PROTEIN YCGR"/>
    <property type="match status" value="1"/>
</dbReference>
<protein>
    <submittedName>
        <fullName evidence="8">Permease</fullName>
    </submittedName>
</protein>
<accession>A0A9D1T354</accession>
<sequence>LPVAYLLAVLIGIPTYACSLAIIPVAAGLVAAGLSPGAAFVFMACAPTTHVAALLVLGREFGWRTTAAFVAAVALVAVAAGLAIDFPLRDFVSIPGLTDPGHAHSHAAGLFFLAPLAALLLNGVWRNRRHAHHD</sequence>
<evidence type="ECO:0000256" key="6">
    <source>
        <dbReference type="ARBA" id="ARBA00023136"/>
    </source>
</evidence>
<comment type="subcellular location">
    <subcellularLocation>
        <location evidence="1">Cell membrane</location>
        <topology evidence="1">Multi-pass membrane protein</topology>
    </subcellularLocation>
</comment>
<feature type="transmembrane region" description="Helical" evidence="7">
    <location>
        <begin position="104"/>
        <end position="125"/>
    </location>
</feature>
<evidence type="ECO:0000256" key="5">
    <source>
        <dbReference type="ARBA" id="ARBA00022989"/>
    </source>
</evidence>
<name>A0A9D1T354_9BACT</name>
<keyword evidence="5 7" id="KW-1133">Transmembrane helix</keyword>
<dbReference type="EMBL" id="DVOR01000078">
    <property type="protein sequence ID" value="HIV08968.1"/>
    <property type="molecule type" value="Genomic_DNA"/>
</dbReference>
<organism evidence="8 9">
    <name type="scientific">Candidatus Spyradenecus faecavium</name>
    <dbReference type="NCBI Taxonomy" id="2840947"/>
    <lineage>
        <taxon>Bacteria</taxon>
        <taxon>Pseudomonadati</taxon>
        <taxon>Lentisphaerota</taxon>
        <taxon>Lentisphaeria</taxon>
        <taxon>Lentisphaerales</taxon>
        <taxon>Lentisphaeraceae</taxon>
        <taxon>Lentisphaeraceae incertae sedis</taxon>
        <taxon>Candidatus Spyradenecus</taxon>
    </lineage>
</organism>